<evidence type="ECO:0000313" key="1">
    <source>
        <dbReference type="EMBL" id="KAK3395842.1"/>
    </source>
</evidence>
<name>A0AAE0U9J4_SORBR</name>
<reference evidence="1" key="2">
    <citation type="submission" date="2023-07" db="EMBL/GenBank/DDBJ databases">
        <authorList>
            <consortium name="Lawrence Berkeley National Laboratory"/>
            <person name="Haridas S."/>
            <person name="Hensen N."/>
            <person name="Bonometti L."/>
            <person name="Westerberg I."/>
            <person name="Brannstrom I.O."/>
            <person name="Guillou S."/>
            <person name="Cros-Aarteil S."/>
            <person name="Calhoun S."/>
            <person name="Kuo A."/>
            <person name="Mondo S."/>
            <person name="Pangilinan J."/>
            <person name="Riley R."/>
            <person name="LaButti K."/>
            <person name="Andreopoulos B."/>
            <person name="Lipzen A."/>
            <person name="Chen C."/>
            <person name="Yanf M."/>
            <person name="Daum C."/>
            <person name="Ng V."/>
            <person name="Clum A."/>
            <person name="Steindorff A."/>
            <person name="Ohm R."/>
            <person name="Martin F."/>
            <person name="Silar P."/>
            <person name="Natvig D."/>
            <person name="Lalanne C."/>
            <person name="Gautier V."/>
            <person name="Ament-velasquez S.L."/>
            <person name="Kruys A."/>
            <person name="Hutchinson M.I."/>
            <person name="Powell A.J."/>
            <person name="Barry K."/>
            <person name="Miller A.N."/>
            <person name="Grigoriev I.V."/>
            <person name="Debuchy R."/>
            <person name="Gladieux P."/>
            <person name="Thoren M.H."/>
            <person name="Johannesson H."/>
        </authorList>
    </citation>
    <scope>NUCLEOTIDE SEQUENCE</scope>
    <source>
        <strain evidence="1">FGSC 1904</strain>
    </source>
</reference>
<dbReference type="AlphaFoldDB" id="A0AAE0U9J4"/>
<evidence type="ECO:0000313" key="2">
    <source>
        <dbReference type="Proteomes" id="UP001281003"/>
    </source>
</evidence>
<dbReference type="EMBL" id="JAUTDP010000010">
    <property type="protein sequence ID" value="KAK3395842.1"/>
    <property type="molecule type" value="Genomic_DNA"/>
</dbReference>
<sequence>MGHMAKTKRGACVPLELVIVPPLLLISSLPMPLCLWHHPSLAMRGVPGVIVPDPPNGPSSHVVSEGRTVGNMGMIDGRWQDLQQPTEANMGKRDYKACGACGMDRRRSGRFATDY</sequence>
<keyword evidence="2" id="KW-1185">Reference proteome</keyword>
<reference evidence="1" key="1">
    <citation type="journal article" date="2023" name="Mol. Phylogenet. Evol.">
        <title>Genome-scale phylogeny and comparative genomics of the fungal order Sordariales.</title>
        <authorList>
            <person name="Hensen N."/>
            <person name="Bonometti L."/>
            <person name="Westerberg I."/>
            <person name="Brannstrom I.O."/>
            <person name="Guillou S."/>
            <person name="Cros-Aarteil S."/>
            <person name="Calhoun S."/>
            <person name="Haridas S."/>
            <person name="Kuo A."/>
            <person name="Mondo S."/>
            <person name="Pangilinan J."/>
            <person name="Riley R."/>
            <person name="LaButti K."/>
            <person name="Andreopoulos B."/>
            <person name="Lipzen A."/>
            <person name="Chen C."/>
            <person name="Yan M."/>
            <person name="Daum C."/>
            <person name="Ng V."/>
            <person name="Clum A."/>
            <person name="Steindorff A."/>
            <person name="Ohm R.A."/>
            <person name="Martin F."/>
            <person name="Silar P."/>
            <person name="Natvig D.O."/>
            <person name="Lalanne C."/>
            <person name="Gautier V."/>
            <person name="Ament-Velasquez S.L."/>
            <person name="Kruys A."/>
            <person name="Hutchinson M.I."/>
            <person name="Powell A.J."/>
            <person name="Barry K."/>
            <person name="Miller A.N."/>
            <person name="Grigoriev I.V."/>
            <person name="Debuchy R."/>
            <person name="Gladieux P."/>
            <person name="Hiltunen Thoren M."/>
            <person name="Johannesson H."/>
        </authorList>
    </citation>
    <scope>NUCLEOTIDE SEQUENCE</scope>
    <source>
        <strain evidence="1">FGSC 1904</strain>
    </source>
</reference>
<organism evidence="1 2">
    <name type="scientific">Sordaria brevicollis</name>
    <dbReference type="NCBI Taxonomy" id="83679"/>
    <lineage>
        <taxon>Eukaryota</taxon>
        <taxon>Fungi</taxon>
        <taxon>Dikarya</taxon>
        <taxon>Ascomycota</taxon>
        <taxon>Pezizomycotina</taxon>
        <taxon>Sordariomycetes</taxon>
        <taxon>Sordariomycetidae</taxon>
        <taxon>Sordariales</taxon>
        <taxon>Sordariaceae</taxon>
        <taxon>Sordaria</taxon>
    </lineage>
</organism>
<dbReference type="Proteomes" id="UP001281003">
    <property type="component" value="Unassembled WGS sequence"/>
</dbReference>
<accession>A0AAE0U9J4</accession>
<protein>
    <submittedName>
        <fullName evidence="1">Uncharacterized protein</fullName>
    </submittedName>
</protein>
<comment type="caution">
    <text evidence="1">The sequence shown here is derived from an EMBL/GenBank/DDBJ whole genome shotgun (WGS) entry which is preliminary data.</text>
</comment>
<gene>
    <name evidence="1" type="ORF">B0T20DRAFT_420014</name>
</gene>
<proteinExistence type="predicted"/>